<protein>
    <submittedName>
        <fullName evidence="2">Uncharacterized protein</fullName>
    </submittedName>
</protein>
<sequence>MKQILISVMFLVFIMALIDVGMAGENEQIIKRQYQQYPMGGGYYGK</sequence>
<dbReference type="Proteomes" id="UP000580250">
    <property type="component" value="Unassembled WGS sequence"/>
</dbReference>
<accession>A0A6V7TWK3</accession>
<name>A0A6V7TWK3_MELEN</name>
<evidence type="ECO:0000313" key="3">
    <source>
        <dbReference type="Proteomes" id="UP000580250"/>
    </source>
</evidence>
<evidence type="ECO:0000313" key="2">
    <source>
        <dbReference type="EMBL" id="CAD2137187.1"/>
    </source>
</evidence>
<reference evidence="2 3" key="1">
    <citation type="submission" date="2020-08" db="EMBL/GenBank/DDBJ databases">
        <authorList>
            <person name="Koutsovoulos G."/>
            <person name="Danchin GJ E."/>
        </authorList>
    </citation>
    <scope>NUCLEOTIDE SEQUENCE [LARGE SCALE GENOMIC DNA]</scope>
</reference>
<organism evidence="2 3">
    <name type="scientific">Meloidogyne enterolobii</name>
    <name type="common">Root-knot nematode worm</name>
    <name type="synonym">Meloidogyne mayaguensis</name>
    <dbReference type="NCBI Taxonomy" id="390850"/>
    <lineage>
        <taxon>Eukaryota</taxon>
        <taxon>Metazoa</taxon>
        <taxon>Ecdysozoa</taxon>
        <taxon>Nematoda</taxon>
        <taxon>Chromadorea</taxon>
        <taxon>Rhabditida</taxon>
        <taxon>Tylenchina</taxon>
        <taxon>Tylenchomorpha</taxon>
        <taxon>Tylenchoidea</taxon>
        <taxon>Meloidogynidae</taxon>
        <taxon>Meloidogyninae</taxon>
        <taxon>Meloidogyne</taxon>
    </lineage>
</organism>
<dbReference type="AlphaFoldDB" id="A0A6V7TWK3"/>
<gene>
    <name evidence="2" type="ORF">MENT_LOCUS5348</name>
</gene>
<proteinExistence type="predicted"/>
<feature type="chain" id="PRO_5028180949" evidence="1">
    <location>
        <begin position="24"/>
        <end position="46"/>
    </location>
</feature>
<dbReference type="EMBL" id="CAJEWN010000019">
    <property type="protein sequence ID" value="CAD2137187.1"/>
    <property type="molecule type" value="Genomic_DNA"/>
</dbReference>
<comment type="caution">
    <text evidence="2">The sequence shown here is derived from an EMBL/GenBank/DDBJ whole genome shotgun (WGS) entry which is preliminary data.</text>
</comment>
<evidence type="ECO:0000256" key="1">
    <source>
        <dbReference type="SAM" id="SignalP"/>
    </source>
</evidence>
<feature type="signal peptide" evidence="1">
    <location>
        <begin position="1"/>
        <end position="23"/>
    </location>
</feature>
<keyword evidence="1" id="KW-0732">Signal</keyword>